<dbReference type="EMBL" id="CP032509">
    <property type="protein sequence ID" value="AZN73331.1"/>
    <property type="molecule type" value="Genomic_DNA"/>
</dbReference>
<dbReference type="InterPro" id="IPR006680">
    <property type="entry name" value="Amidohydro-rel"/>
</dbReference>
<dbReference type="PANTHER" id="PTHR21240">
    <property type="entry name" value="2-AMINO-3-CARBOXYLMUCONATE-6-SEMIALDEHYDE DECARBOXYLASE"/>
    <property type="match status" value="1"/>
</dbReference>
<dbReference type="KEGG" id="abaw:D5400_20390"/>
<dbReference type="Proteomes" id="UP000268192">
    <property type="component" value="Chromosome"/>
</dbReference>
<feature type="domain" description="Amidohydrolase-related" evidence="2">
    <location>
        <begin position="5"/>
        <end position="307"/>
    </location>
</feature>
<keyword evidence="4" id="KW-1185">Reference proteome</keyword>
<dbReference type="SUPFAM" id="SSF51556">
    <property type="entry name" value="Metallo-dependent hydrolases"/>
    <property type="match status" value="1"/>
</dbReference>
<proteinExistence type="predicted"/>
<reference evidence="3 4" key="1">
    <citation type="submission" date="2018-09" db="EMBL/GenBank/DDBJ databases">
        <title>Marinorhizobium profundi gen. nov., sp. nov., isolated from a deep-sea sediment sample from the New Britain Trench and proposal of Marinorhizobiaceae fam. nov. in the order Rhizobiales of the class Alphaproteobacteria.</title>
        <authorList>
            <person name="Cao J."/>
        </authorList>
    </citation>
    <scope>NUCLEOTIDE SEQUENCE [LARGE SCALE GENOMIC DNA]</scope>
    <source>
        <strain evidence="3 4">WS11</strain>
    </source>
</reference>
<keyword evidence="1" id="KW-0456">Lyase</keyword>
<accession>A0A3S9B958</accession>
<dbReference type="Pfam" id="PF04909">
    <property type="entry name" value="Amidohydro_2"/>
    <property type="match status" value="1"/>
</dbReference>
<protein>
    <submittedName>
        <fullName evidence="3">Amidohydrolase</fullName>
    </submittedName>
</protein>
<dbReference type="GO" id="GO:0016831">
    <property type="term" value="F:carboxy-lyase activity"/>
    <property type="evidence" value="ECO:0007669"/>
    <property type="project" value="InterPro"/>
</dbReference>
<keyword evidence="3" id="KW-0378">Hydrolase</keyword>
<dbReference type="RefSeq" id="WP_126012144.1">
    <property type="nucleotide sequence ID" value="NZ_CP032509.1"/>
</dbReference>
<evidence type="ECO:0000259" key="2">
    <source>
        <dbReference type="Pfam" id="PF04909"/>
    </source>
</evidence>
<dbReference type="PANTHER" id="PTHR21240:SF28">
    <property type="entry name" value="ISO-OROTATE DECARBOXYLASE (EUROFUNG)"/>
    <property type="match status" value="1"/>
</dbReference>
<dbReference type="OrthoDB" id="9799024at2"/>
<name>A0A3S9B958_9HYPH</name>
<dbReference type="InterPro" id="IPR032466">
    <property type="entry name" value="Metal_Hydrolase"/>
</dbReference>
<evidence type="ECO:0000313" key="4">
    <source>
        <dbReference type="Proteomes" id="UP000268192"/>
    </source>
</evidence>
<dbReference type="GO" id="GO:0019748">
    <property type="term" value="P:secondary metabolic process"/>
    <property type="evidence" value="ECO:0007669"/>
    <property type="project" value="TreeGrafter"/>
</dbReference>
<dbReference type="AlphaFoldDB" id="A0A3S9B958"/>
<sequence length="322" mass="35176">MSQTVDYHTHVVPDRLASAPASEPRWPSVELRDDGMADVMIAGRVFRKIDRRSWDMQVRCRDMDADGIDVQVLSPMPELLSYWFDKRDGAAFCEAMNTQIVAMAASRPERFRAFGMVPLQAPETAAAQVRELRSTGALGVEIGSHVNGVALGDRSLDPFYEACEREGMTIMVHALHPVGIERVGGTPDVAVSMFPVETSLAALSLVVSGVPERFPDLDILLCHGGGSIGMLMPRLEQARRMKLAHLSGLNAKPADLVRRFHVDSVVYDARTLRYLVKMMGVERVVLGSDYPFAVMQADPAGFVRDALGKSADGVLSGPRGLL</sequence>
<dbReference type="Gene3D" id="3.20.20.140">
    <property type="entry name" value="Metal-dependent hydrolases"/>
    <property type="match status" value="1"/>
</dbReference>
<dbReference type="GO" id="GO:0016787">
    <property type="term" value="F:hydrolase activity"/>
    <property type="evidence" value="ECO:0007669"/>
    <property type="project" value="UniProtKB-KW"/>
</dbReference>
<evidence type="ECO:0000256" key="1">
    <source>
        <dbReference type="ARBA" id="ARBA00023239"/>
    </source>
</evidence>
<evidence type="ECO:0000313" key="3">
    <source>
        <dbReference type="EMBL" id="AZN73331.1"/>
    </source>
</evidence>
<gene>
    <name evidence="3" type="ORF">D5400_20390</name>
</gene>
<dbReference type="InterPro" id="IPR032465">
    <property type="entry name" value="ACMSD"/>
</dbReference>
<dbReference type="GO" id="GO:0005737">
    <property type="term" value="C:cytoplasm"/>
    <property type="evidence" value="ECO:0007669"/>
    <property type="project" value="TreeGrafter"/>
</dbReference>
<organism evidence="3 4">
    <name type="scientific">Georhizobium profundi</name>
    <dbReference type="NCBI Taxonomy" id="2341112"/>
    <lineage>
        <taxon>Bacteria</taxon>
        <taxon>Pseudomonadati</taxon>
        <taxon>Pseudomonadota</taxon>
        <taxon>Alphaproteobacteria</taxon>
        <taxon>Hyphomicrobiales</taxon>
        <taxon>Rhizobiaceae</taxon>
        <taxon>Georhizobium</taxon>
    </lineage>
</organism>